<gene>
    <name evidence="2" type="ORF">PA27867_3682</name>
</gene>
<evidence type="ECO:0000313" key="2">
    <source>
        <dbReference type="EMBL" id="ANP74599.1"/>
    </source>
</evidence>
<dbReference type="SUPFAM" id="SSF52200">
    <property type="entry name" value="Toll/Interleukin receptor TIR domain"/>
    <property type="match status" value="1"/>
</dbReference>
<feature type="domain" description="TIR" evidence="1">
    <location>
        <begin position="21"/>
        <end position="166"/>
    </location>
</feature>
<proteinExistence type="predicted"/>
<organism evidence="2 3">
    <name type="scientific">Cryobacterium arcticum</name>
    <dbReference type="NCBI Taxonomy" id="670052"/>
    <lineage>
        <taxon>Bacteria</taxon>
        <taxon>Bacillati</taxon>
        <taxon>Actinomycetota</taxon>
        <taxon>Actinomycetes</taxon>
        <taxon>Micrococcales</taxon>
        <taxon>Microbacteriaceae</taxon>
        <taxon>Cryobacterium</taxon>
    </lineage>
</organism>
<dbReference type="Proteomes" id="UP000092582">
    <property type="component" value="Chromosome 1"/>
</dbReference>
<dbReference type="Gene3D" id="3.40.50.10140">
    <property type="entry name" value="Toll/interleukin-1 receptor homology (TIR) domain"/>
    <property type="match status" value="1"/>
</dbReference>
<reference evidence="2 3" key="1">
    <citation type="submission" date="2016-06" db="EMBL/GenBank/DDBJ databases">
        <title>Genome sequencing of Cryobacterium arcticum PAMC 27867.</title>
        <authorList>
            <person name="Lee J."/>
            <person name="Kim O.-S."/>
        </authorList>
    </citation>
    <scope>NUCLEOTIDE SEQUENCE [LARGE SCALE GENOMIC DNA]</scope>
    <source>
        <strain evidence="2 3">PAMC 27867</strain>
    </source>
</reference>
<dbReference type="Pfam" id="PF13676">
    <property type="entry name" value="TIR_2"/>
    <property type="match status" value="1"/>
</dbReference>
<protein>
    <recommendedName>
        <fullName evidence="1">TIR domain-containing protein</fullName>
    </recommendedName>
</protein>
<dbReference type="InterPro" id="IPR000157">
    <property type="entry name" value="TIR_dom"/>
</dbReference>
<accession>A0A1B1BPN9</accession>
<dbReference type="STRING" id="670052.PA27867_3682"/>
<evidence type="ECO:0000259" key="1">
    <source>
        <dbReference type="PROSITE" id="PS50104"/>
    </source>
</evidence>
<dbReference type="AlphaFoldDB" id="A0A1B1BPN9"/>
<sequence length="514" mass="57305">MRYGADRHDAAILATMQLPLSQRHAFLSYIHEDKVHVDELQEALEAAGIQVWRDTRDLWPGEDWQAKIRAAIKSDSIAFIACFSAAGETREKSYQYEELTLAVDEYRQRRPKTSWLFTVRFDDCAVPEFDLGGGRTLDSTIQRTDLFGPNKTVQTVRLSQAVGRVTNPPSSPTIATEAVAEAKKATSDGRSRAEVLKQLLRDPAADIALEDFMSSIATEIRTRLSNEDNYPSTTPDVNWAPFADVWLAQLRNYEKELEPALDLVRLAASYGQVQHNPAWERFMRQFTSQIVRGNGNAALINLRAYPALVLLYVSSIASTSRDNYVPILGLVVTPTIRDQYNSRESIPLVQYTNVRSVAQDVEPIASALAMADDGTEVLPALIEGLVSKAVGGRLTPISDHLHTLLRDLFRDELPDQRDYSDVFDRAEVLLDALVADAAAQHDRATGWAGGYGRYTWRHRHVDMPVEAQMLADVISQGEAWRPILDGLFGGSVERATAALESVKTTAARVRSQHW</sequence>
<name>A0A1B1BPN9_9MICO</name>
<dbReference type="InterPro" id="IPR035897">
    <property type="entry name" value="Toll_tir_struct_dom_sf"/>
</dbReference>
<evidence type="ECO:0000313" key="3">
    <source>
        <dbReference type="Proteomes" id="UP000092582"/>
    </source>
</evidence>
<dbReference type="GO" id="GO:0007165">
    <property type="term" value="P:signal transduction"/>
    <property type="evidence" value="ECO:0007669"/>
    <property type="project" value="InterPro"/>
</dbReference>
<dbReference type="EMBL" id="CP016282">
    <property type="protein sequence ID" value="ANP74599.1"/>
    <property type="molecule type" value="Genomic_DNA"/>
</dbReference>
<dbReference type="OrthoDB" id="3375485at2"/>
<dbReference type="PROSITE" id="PS50104">
    <property type="entry name" value="TIR"/>
    <property type="match status" value="1"/>
</dbReference>
<keyword evidence="3" id="KW-1185">Reference proteome</keyword>
<dbReference type="KEGG" id="cart:PA27867_3682"/>